<sequence>MKCHSAAMLYHWWKSNELLHSRRVQLAFCLCTTDVHEPNTYFVVQKLITSSMKPVFVNENLCLLKTTKSTEKFHWQHWTLFEAIFQSILCTNSLFEEVCMTKLKKANVACFLRGVVEYLFLFSHCRHVFLPIVFLRYISAINFWCARSATFSFYIFINCAAFFFAFKTENDRSVGEELAGQLLYQLKGLLFFCFFTAVSCVKILFVTMNVVRFGQLCPPCALSMLNHANFDLPSLLTAVMYSTVHSCLIMLTGFHTTWDAFADVNKCPCFSYSRLIHRHPVLFVLITCMISCVLAVLPLVLAPLPDFSDPTIGFATRGTPISRRLDTWEKLRQEVENAGIFSRFPDSLDVKERITLKKRHSSSDSVVVQRRKRPKQDKFNQNGDMNITMFCTSMNSMIVFHLENPFSYKSLSTLCKFEHRLYDTPLRHGLHLSSAGERSSGGPLCQPWHLASIAAQLVYKENCADLEPADQPVLVELIEKCIPYRRVIAHCLKSSARGSGKTCESIPENCKRFELHMLYNVLVPKDLFPSAQSNGTATVKMKNDSLSNLIDESVVFNANQSFETLMILSVSRRALQFHDDPIGLYNSILFEVESLSNEATMVAIRLGIEEAMFKMSLFRDLIYNVLAVIIILLIIFCFTRSVMYTAACFLCIIMSLGVANFLYTIVFNVRFFPFINLLTLIMVIGIGADDAFILHQAWKVAEKEDGENSSEDVIRNTLSHASTAMFVTSATTAAAFFSNLLSPIVVLRCFGLFAGIAILCNYMFTILWLPAVIVLLRRYNCKRDSGCKLNIASRLFTMNTMREYGNKLASPSRLLVKFISEFDTMLMLIVGGVGLAAALAFFVGPSLQLPHIDHFQFFKMSHPTERWPFEQKKRFAFTEKAADLPMIMTVVWGLREESSPKQFEPTDYGQLEILPFTLGNNVSVKWMMQFCSRIAAQPFTNALKLSPTASCFLPSFISTLQEENCGSDRCCGDYVDSFNASQFERCLRKTMIEYRPFLEQPDSGLLMGPLFDRRTNRLAVVIVTYISTYNFSYAFNEMRQFYDEIGSWMEKELETAPEELQGAWFVSENLKIFDLQLALTTISKVSLPIAIAITVVVLLLTTRNVLVITMAMMTIVAVILTLSVCLVLLEWQLNVIESTTLTLATGLSFDYTLHYAATYLLVRRTGSRKPVEEIFCKVGSPVFMSMLTTAVGGLCMTFSSVYAYYQVGVFMLLLASISWGYATFLFLPMCSIVCRLSTKLPSIHWPWNRRSHTQASTLPPAAVPSEAPSPLPELPPSFAFTGKAVADNNIISFISDLGTDHSSCKR</sequence>
<evidence type="ECO:0000256" key="6">
    <source>
        <dbReference type="ARBA" id="ARBA00038046"/>
    </source>
</evidence>
<keyword evidence="4 7" id="KW-0472">Membrane</keyword>
<evidence type="ECO:0000256" key="7">
    <source>
        <dbReference type="SAM" id="Phobius"/>
    </source>
</evidence>
<dbReference type="STRING" id="6335.A0A0V1LC39"/>
<feature type="transmembrane region" description="Helical" evidence="7">
    <location>
        <begin position="186"/>
        <end position="205"/>
    </location>
</feature>
<dbReference type="PROSITE" id="PS50156">
    <property type="entry name" value="SSD"/>
    <property type="match status" value="1"/>
</dbReference>
<feature type="transmembrane region" description="Helical" evidence="7">
    <location>
        <begin position="281"/>
        <end position="301"/>
    </location>
</feature>
<reference evidence="9 10" key="1">
    <citation type="submission" date="2015-05" db="EMBL/GenBank/DDBJ databases">
        <title>Evolution of Trichinella species and genotypes.</title>
        <authorList>
            <person name="Korhonen P.K."/>
            <person name="Edoardo P."/>
            <person name="Giuseppe L.R."/>
            <person name="Gasser R.B."/>
        </authorList>
    </citation>
    <scope>NUCLEOTIDE SEQUENCE [LARGE SCALE GENOMIC DNA]</scope>
    <source>
        <strain evidence="9">ISS10</strain>
    </source>
</reference>
<evidence type="ECO:0000256" key="5">
    <source>
        <dbReference type="ARBA" id="ARBA00023180"/>
    </source>
</evidence>
<feature type="transmembrane region" description="Helical" evidence="7">
    <location>
        <begin position="1077"/>
        <end position="1100"/>
    </location>
</feature>
<evidence type="ECO:0000256" key="2">
    <source>
        <dbReference type="ARBA" id="ARBA00022692"/>
    </source>
</evidence>
<dbReference type="SUPFAM" id="SSF82866">
    <property type="entry name" value="Multidrug efflux transporter AcrB transmembrane domain"/>
    <property type="match status" value="2"/>
</dbReference>
<comment type="similarity">
    <text evidence="6">Belongs to the dispatched family.</text>
</comment>
<dbReference type="Gene3D" id="1.20.1640.10">
    <property type="entry name" value="Multidrug efflux transporter AcrB transmembrane domain"/>
    <property type="match status" value="2"/>
</dbReference>
<dbReference type="GO" id="GO:0007224">
    <property type="term" value="P:smoothened signaling pathway"/>
    <property type="evidence" value="ECO:0007669"/>
    <property type="project" value="TreeGrafter"/>
</dbReference>
<feature type="transmembrane region" description="Helical" evidence="7">
    <location>
        <begin position="724"/>
        <end position="746"/>
    </location>
</feature>
<dbReference type="InterPro" id="IPR053958">
    <property type="entry name" value="HMGCR/SNAP/NPC1-like_SSD"/>
</dbReference>
<feature type="transmembrane region" description="Helical" evidence="7">
    <location>
        <begin position="1182"/>
        <end position="1205"/>
    </location>
</feature>
<proteinExistence type="inferred from homology"/>
<dbReference type="PANTHER" id="PTHR45951">
    <property type="entry name" value="PROTEIN DISPATCHED-RELATED"/>
    <property type="match status" value="1"/>
</dbReference>
<feature type="transmembrane region" description="Helical" evidence="7">
    <location>
        <begin position="646"/>
        <end position="665"/>
    </location>
</feature>
<comment type="subcellular location">
    <subcellularLocation>
        <location evidence="1">Membrane</location>
        <topology evidence="1">Multi-pass membrane protein</topology>
    </subcellularLocation>
</comment>
<dbReference type="InterPro" id="IPR052081">
    <property type="entry name" value="Dispatched_Hh_regulator"/>
</dbReference>
<dbReference type="InterPro" id="IPR000731">
    <property type="entry name" value="SSD"/>
</dbReference>
<feature type="transmembrane region" description="Helical" evidence="7">
    <location>
        <begin position="621"/>
        <end position="639"/>
    </location>
</feature>
<dbReference type="PANTHER" id="PTHR45951:SF3">
    <property type="entry name" value="PROTEIN DISPATCHED"/>
    <property type="match status" value="1"/>
</dbReference>
<protein>
    <submittedName>
        <fullName evidence="9">Protein dispatched-like protein 1</fullName>
    </submittedName>
</protein>
<keyword evidence="3 7" id="KW-1133">Transmembrane helix</keyword>
<feature type="domain" description="SSD" evidence="8">
    <location>
        <begin position="672"/>
        <end position="775"/>
    </location>
</feature>
<feature type="transmembrane region" description="Helical" evidence="7">
    <location>
        <begin position="1107"/>
        <end position="1129"/>
    </location>
</feature>
<feature type="transmembrane region" description="Helical" evidence="7">
    <location>
        <begin position="1211"/>
        <end position="1234"/>
    </location>
</feature>
<feature type="transmembrane region" description="Helical" evidence="7">
    <location>
        <begin position="144"/>
        <end position="166"/>
    </location>
</feature>
<dbReference type="EMBL" id="JYDW01000084">
    <property type="protein sequence ID" value="KRZ56919.1"/>
    <property type="molecule type" value="Genomic_DNA"/>
</dbReference>
<feature type="transmembrane region" description="Helical" evidence="7">
    <location>
        <begin position="671"/>
        <end position="694"/>
    </location>
</feature>
<keyword evidence="5" id="KW-0325">Glycoprotein</keyword>
<accession>A0A0V1LC39</accession>
<feature type="transmembrane region" description="Helical" evidence="7">
    <location>
        <begin position="752"/>
        <end position="776"/>
    </location>
</feature>
<name>A0A0V1LC39_9BILA</name>
<comment type="caution">
    <text evidence="9">The sequence shown here is derived from an EMBL/GenBank/DDBJ whole genome shotgun (WGS) entry which is preliminary data.</text>
</comment>
<evidence type="ECO:0000313" key="9">
    <source>
        <dbReference type="EMBL" id="KRZ56919.1"/>
    </source>
</evidence>
<keyword evidence="2 7" id="KW-0812">Transmembrane</keyword>
<dbReference type="GO" id="GO:0016020">
    <property type="term" value="C:membrane"/>
    <property type="evidence" value="ECO:0007669"/>
    <property type="project" value="UniProtKB-SubCell"/>
</dbReference>
<evidence type="ECO:0000256" key="3">
    <source>
        <dbReference type="ARBA" id="ARBA00022989"/>
    </source>
</evidence>
<keyword evidence="10" id="KW-1185">Reference proteome</keyword>
<feature type="transmembrane region" description="Helical" evidence="7">
    <location>
        <begin position="825"/>
        <end position="844"/>
    </location>
</feature>
<gene>
    <name evidence="9" type="primary">disp1</name>
    <name evidence="9" type="ORF">T02_13971</name>
</gene>
<organism evidence="9 10">
    <name type="scientific">Trichinella nativa</name>
    <dbReference type="NCBI Taxonomy" id="6335"/>
    <lineage>
        <taxon>Eukaryota</taxon>
        <taxon>Metazoa</taxon>
        <taxon>Ecdysozoa</taxon>
        <taxon>Nematoda</taxon>
        <taxon>Enoplea</taxon>
        <taxon>Dorylaimia</taxon>
        <taxon>Trichinellida</taxon>
        <taxon>Trichinellidae</taxon>
        <taxon>Trichinella</taxon>
    </lineage>
</organism>
<dbReference type="Pfam" id="PF12349">
    <property type="entry name" value="Sterol-sensing"/>
    <property type="match status" value="1"/>
</dbReference>
<evidence type="ECO:0000313" key="10">
    <source>
        <dbReference type="Proteomes" id="UP000054721"/>
    </source>
</evidence>
<evidence type="ECO:0000259" key="8">
    <source>
        <dbReference type="PROSITE" id="PS50156"/>
    </source>
</evidence>
<evidence type="ECO:0000256" key="1">
    <source>
        <dbReference type="ARBA" id="ARBA00004141"/>
    </source>
</evidence>
<evidence type="ECO:0000256" key="4">
    <source>
        <dbReference type="ARBA" id="ARBA00023136"/>
    </source>
</evidence>
<feature type="transmembrane region" description="Helical" evidence="7">
    <location>
        <begin position="1141"/>
        <end position="1162"/>
    </location>
</feature>
<dbReference type="Proteomes" id="UP000054721">
    <property type="component" value="Unassembled WGS sequence"/>
</dbReference>
<dbReference type="OrthoDB" id="193905at2759"/>
<dbReference type="GO" id="GO:0022857">
    <property type="term" value="F:transmembrane transporter activity"/>
    <property type="evidence" value="ECO:0007669"/>
    <property type="project" value="TreeGrafter"/>
</dbReference>